<dbReference type="InterPro" id="IPR011009">
    <property type="entry name" value="Kinase-like_dom_sf"/>
</dbReference>
<gene>
    <name evidence="2" type="ORF">LWI28_003967</name>
</gene>
<evidence type="ECO:0000259" key="1">
    <source>
        <dbReference type="PROSITE" id="PS50011"/>
    </source>
</evidence>
<reference evidence="2" key="2">
    <citation type="submission" date="2023-02" db="EMBL/GenBank/DDBJ databases">
        <authorList>
            <person name="Swenson N.G."/>
            <person name="Wegrzyn J.L."/>
            <person name="Mcevoy S.L."/>
        </authorList>
    </citation>
    <scope>NUCLEOTIDE SEQUENCE</scope>
    <source>
        <strain evidence="2">91603</strain>
        <tissue evidence="2">Leaf</tissue>
    </source>
</reference>
<reference evidence="2" key="1">
    <citation type="journal article" date="2022" name="Plant J.">
        <title>Strategies of tolerance reflected in two North American maple genomes.</title>
        <authorList>
            <person name="McEvoy S.L."/>
            <person name="Sezen U.U."/>
            <person name="Trouern-Trend A."/>
            <person name="McMahon S.M."/>
            <person name="Schaberg P.G."/>
            <person name="Yang J."/>
            <person name="Wegrzyn J.L."/>
            <person name="Swenson N.G."/>
        </authorList>
    </citation>
    <scope>NUCLEOTIDE SEQUENCE</scope>
    <source>
        <strain evidence="2">91603</strain>
    </source>
</reference>
<dbReference type="Pfam" id="PF00069">
    <property type="entry name" value="Pkinase"/>
    <property type="match status" value="1"/>
</dbReference>
<feature type="domain" description="Protein kinase" evidence="1">
    <location>
        <begin position="1"/>
        <end position="228"/>
    </location>
</feature>
<sequence>MKLPVTCTDDSSISISASLQKEKEILNNLLDCPHVVRYLGDETTFGRNGEMVYNVLLEYASGGTLADSIKKSNGVGLPEHEVHCDLKPDNVLLVPNKSGAGFVANIGDFGLAKRGRQSKKHKFLSDYLRGTTMYLVLETVIDHVQELLSDVWYLGCVVLEMLTGQKPWNLWNQKLNSKQVLNLISDDKSLPEIPSGVSREARDFLKGCVVRKPGMRLTTEMLLYHLFVQGLHDQEFEAAEDGISEESSSSYAADSEFRSDCCYSSFISRSG</sequence>
<dbReference type="SMART" id="SM00220">
    <property type="entry name" value="S_TKc"/>
    <property type="match status" value="1"/>
</dbReference>
<dbReference type="PANTHER" id="PTHR48011">
    <property type="entry name" value="CCR4-NOT TRANSCRIPTIONAL COMPLEX SUBUNIT CAF120-RELATED"/>
    <property type="match status" value="1"/>
</dbReference>
<dbReference type="GO" id="GO:0004672">
    <property type="term" value="F:protein kinase activity"/>
    <property type="evidence" value="ECO:0007669"/>
    <property type="project" value="InterPro"/>
</dbReference>
<dbReference type="InterPro" id="IPR000719">
    <property type="entry name" value="Prot_kinase_dom"/>
</dbReference>
<dbReference type="EMBL" id="JAJSOW010000003">
    <property type="protein sequence ID" value="KAI9194207.1"/>
    <property type="molecule type" value="Genomic_DNA"/>
</dbReference>
<keyword evidence="3" id="KW-1185">Reference proteome</keyword>
<accession>A0AAD5JCM7</accession>
<dbReference type="PROSITE" id="PS50011">
    <property type="entry name" value="PROTEIN_KINASE_DOM"/>
    <property type="match status" value="1"/>
</dbReference>
<dbReference type="AlphaFoldDB" id="A0AAD5JCM7"/>
<dbReference type="GO" id="GO:0005524">
    <property type="term" value="F:ATP binding"/>
    <property type="evidence" value="ECO:0007669"/>
    <property type="project" value="InterPro"/>
</dbReference>
<evidence type="ECO:0000313" key="2">
    <source>
        <dbReference type="EMBL" id="KAI9194207.1"/>
    </source>
</evidence>
<dbReference type="PANTHER" id="PTHR48011:SF56">
    <property type="entry name" value="PROTEIN KINASE DOMAIN-CONTAINING PROTEIN"/>
    <property type="match status" value="1"/>
</dbReference>
<protein>
    <recommendedName>
        <fullName evidence="1">Protein kinase domain-containing protein</fullName>
    </recommendedName>
</protein>
<comment type="caution">
    <text evidence="2">The sequence shown here is derived from an EMBL/GenBank/DDBJ whole genome shotgun (WGS) entry which is preliminary data.</text>
</comment>
<dbReference type="GO" id="GO:0007165">
    <property type="term" value="P:signal transduction"/>
    <property type="evidence" value="ECO:0007669"/>
    <property type="project" value="TreeGrafter"/>
</dbReference>
<proteinExistence type="predicted"/>
<evidence type="ECO:0000313" key="3">
    <source>
        <dbReference type="Proteomes" id="UP001064489"/>
    </source>
</evidence>
<dbReference type="InterPro" id="IPR052751">
    <property type="entry name" value="Plant_MAPKKK"/>
</dbReference>
<dbReference type="SUPFAM" id="SSF56112">
    <property type="entry name" value="Protein kinase-like (PK-like)"/>
    <property type="match status" value="1"/>
</dbReference>
<name>A0AAD5JCM7_ACENE</name>
<organism evidence="2 3">
    <name type="scientific">Acer negundo</name>
    <name type="common">Box elder</name>
    <dbReference type="NCBI Taxonomy" id="4023"/>
    <lineage>
        <taxon>Eukaryota</taxon>
        <taxon>Viridiplantae</taxon>
        <taxon>Streptophyta</taxon>
        <taxon>Embryophyta</taxon>
        <taxon>Tracheophyta</taxon>
        <taxon>Spermatophyta</taxon>
        <taxon>Magnoliopsida</taxon>
        <taxon>eudicotyledons</taxon>
        <taxon>Gunneridae</taxon>
        <taxon>Pentapetalae</taxon>
        <taxon>rosids</taxon>
        <taxon>malvids</taxon>
        <taxon>Sapindales</taxon>
        <taxon>Sapindaceae</taxon>
        <taxon>Hippocastanoideae</taxon>
        <taxon>Acereae</taxon>
        <taxon>Acer</taxon>
    </lineage>
</organism>
<dbReference type="Proteomes" id="UP001064489">
    <property type="component" value="Chromosome 1"/>
</dbReference>
<dbReference type="Gene3D" id="1.10.510.10">
    <property type="entry name" value="Transferase(Phosphotransferase) domain 1"/>
    <property type="match status" value="2"/>
</dbReference>